<comment type="similarity">
    <text evidence="2 4">Belongs to the eukaryotic RPB8 RNA polymerase subunit family.</text>
</comment>
<accession>A0A0C3QSD0</accession>
<evidence type="ECO:0000313" key="6">
    <source>
        <dbReference type="Proteomes" id="UP000054248"/>
    </source>
</evidence>
<dbReference type="InterPro" id="IPR005570">
    <property type="entry name" value="RPABC3"/>
</dbReference>
<comment type="function">
    <text evidence="4">DNA-dependent RNA polymerase catalyzes the transcription of DNA into RNA using the four ribonucleoside triphosphates as substrates. Common component of RNA polymerases I, II and III which synthesize ribosomal RNA precursors, mRNA precursors and many functional non-coding RNAs, and small RNAs, such as 5S rRNA and tRNAs, respectively.</text>
</comment>
<protein>
    <recommendedName>
        <fullName evidence="4">DNA-directed RNA polymerases I, II, and III subunit RPABC3</fullName>
    </recommendedName>
</protein>
<dbReference type="PIRSF" id="PIRSF000779">
    <property type="entry name" value="RNA_pol_Rpb8"/>
    <property type="match status" value="1"/>
</dbReference>
<dbReference type="GO" id="GO:0005666">
    <property type="term" value="C:RNA polymerase III complex"/>
    <property type="evidence" value="ECO:0007669"/>
    <property type="project" value="TreeGrafter"/>
</dbReference>
<dbReference type="EMBL" id="KN822968">
    <property type="protein sequence ID" value="KIO30864.1"/>
    <property type="molecule type" value="Genomic_DNA"/>
</dbReference>
<sequence length="150" mass="16806">MASRDSNILFDDIFTINGIDTEGKRFDRVSRLTAKSSNFDMTLSLDYNVELYPLYKGEAVTVTLASSLSLGGITQDEEANTWRPGAKKTKALDDDYDYVMHGRVYKFDEAAEGKVTVYVSFGGLLMALAGSFRHLQNIVIGENIFLLMRR</sequence>
<keyword evidence="6" id="KW-1185">Reference proteome</keyword>
<evidence type="ECO:0000256" key="3">
    <source>
        <dbReference type="ARBA" id="ARBA00023242"/>
    </source>
</evidence>
<proteinExistence type="inferred from homology"/>
<dbReference type="Gene3D" id="2.40.50.140">
    <property type="entry name" value="Nucleic acid-binding proteins"/>
    <property type="match status" value="1"/>
</dbReference>
<dbReference type="GO" id="GO:0006351">
    <property type="term" value="P:DNA-templated transcription"/>
    <property type="evidence" value="ECO:0007669"/>
    <property type="project" value="UniProtKB-UniRule"/>
</dbReference>
<evidence type="ECO:0000256" key="4">
    <source>
        <dbReference type="PIRNR" id="PIRNR000779"/>
    </source>
</evidence>
<comment type="subcellular location">
    <subcellularLocation>
        <location evidence="1">Nucleus</location>
    </subcellularLocation>
</comment>
<dbReference type="GO" id="GO:0005736">
    <property type="term" value="C:RNA polymerase I complex"/>
    <property type="evidence" value="ECO:0007669"/>
    <property type="project" value="TreeGrafter"/>
</dbReference>
<evidence type="ECO:0000313" key="5">
    <source>
        <dbReference type="EMBL" id="KIO30864.1"/>
    </source>
</evidence>
<dbReference type="FunFam" id="2.40.50.140:FF:000191">
    <property type="entry name" value="DNA-directed RNA polymerases I, II, and III subunit RPABC3"/>
    <property type="match status" value="1"/>
</dbReference>
<dbReference type="STRING" id="1051891.A0A0C3QSD0"/>
<dbReference type="PANTHER" id="PTHR10917:SF0">
    <property type="entry name" value="DNA-DIRECTED RNA POLYMERASES I, II, AND III SUBUNIT RPABC3"/>
    <property type="match status" value="1"/>
</dbReference>
<evidence type="ECO:0000256" key="1">
    <source>
        <dbReference type="ARBA" id="ARBA00004123"/>
    </source>
</evidence>
<keyword evidence="3 4" id="KW-0539">Nucleus</keyword>
<dbReference type="PANTHER" id="PTHR10917">
    <property type="entry name" value="DNA-DIRECTED RNA POLYMERASES I, II, AND III SUBUNIT RPABC3"/>
    <property type="match status" value="1"/>
</dbReference>
<dbReference type="HOGENOM" id="CLU_103864_1_0_1"/>
<dbReference type="GO" id="GO:0005665">
    <property type="term" value="C:RNA polymerase II, core complex"/>
    <property type="evidence" value="ECO:0007669"/>
    <property type="project" value="UniProtKB-UniRule"/>
</dbReference>
<dbReference type="SUPFAM" id="SSF50249">
    <property type="entry name" value="Nucleic acid-binding proteins"/>
    <property type="match status" value="1"/>
</dbReference>
<dbReference type="SMART" id="SM00658">
    <property type="entry name" value="RPOL8c"/>
    <property type="match status" value="1"/>
</dbReference>
<dbReference type="GO" id="GO:0003899">
    <property type="term" value="F:DNA-directed RNA polymerase activity"/>
    <property type="evidence" value="ECO:0007669"/>
    <property type="project" value="UniProtKB-UniRule"/>
</dbReference>
<reference evidence="6" key="2">
    <citation type="submission" date="2015-01" db="EMBL/GenBank/DDBJ databases">
        <title>Evolutionary Origins and Diversification of the Mycorrhizal Mutualists.</title>
        <authorList>
            <consortium name="DOE Joint Genome Institute"/>
            <consortium name="Mycorrhizal Genomics Consortium"/>
            <person name="Kohler A."/>
            <person name="Kuo A."/>
            <person name="Nagy L.G."/>
            <person name="Floudas D."/>
            <person name="Copeland A."/>
            <person name="Barry K.W."/>
            <person name="Cichocki N."/>
            <person name="Veneault-Fourrey C."/>
            <person name="LaButti K."/>
            <person name="Lindquist E.A."/>
            <person name="Lipzen A."/>
            <person name="Lundell T."/>
            <person name="Morin E."/>
            <person name="Murat C."/>
            <person name="Riley R."/>
            <person name="Ohm R."/>
            <person name="Sun H."/>
            <person name="Tunlid A."/>
            <person name="Henrissat B."/>
            <person name="Grigoriev I.V."/>
            <person name="Hibbett D.S."/>
            <person name="Martin F."/>
        </authorList>
    </citation>
    <scope>NUCLEOTIDE SEQUENCE [LARGE SCALE GENOMIC DNA]</scope>
    <source>
        <strain evidence="6">MUT 4182</strain>
    </source>
</reference>
<evidence type="ECO:0000256" key="2">
    <source>
        <dbReference type="ARBA" id="ARBA00008912"/>
    </source>
</evidence>
<dbReference type="InterPro" id="IPR012340">
    <property type="entry name" value="NA-bd_OB-fold"/>
</dbReference>
<gene>
    <name evidence="5" type="ORF">M407DRAFT_242076</name>
</gene>
<reference evidence="5 6" key="1">
    <citation type="submission" date="2014-04" db="EMBL/GenBank/DDBJ databases">
        <authorList>
            <consortium name="DOE Joint Genome Institute"/>
            <person name="Kuo A."/>
            <person name="Girlanda M."/>
            <person name="Perotto S."/>
            <person name="Kohler A."/>
            <person name="Nagy L.G."/>
            <person name="Floudas D."/>
            <person name="Copeland A."/>
            <person name="Barry K.W."/>
            <person name="Cichocki N."/>
            <person name="Veneault-Fourrey C."/>
            <person name="LaButti K."/>
            <person name="Lindquist E.A."/>
            <person name="Lipzen A."/>
            <person name="Lundell T."/>
            <person name="Morin E."/>
            <person name="Murat C."/>
            <person name="Sun H."/>
            <person name="Tunlid A."/>
            <person name="Henrissat B."/>
            <person name="Grigoriev I.V."/>
            <person name="Hibbett D.S."/>
            <person name="Martin F."/>
            <person name="Nordberg H.P."/>
            <person name="Cantor M.N."/>
            <person name="Hua S.X."/>
        </authorList>
    </citation>
    <scope>NUCLEOTIDE SEQUENCE [LARGE SCALE GENOMIC DNA]</scope>
    <source>
        <strain evidence="5 6">MUT 4182</strain>
    </source>
</reference>
<name>A0A0C3QSD0_9AGAM</name>
<dbReference type="OrthoDB" id="20018at2759"/>
<dbReference type="Pfam" id="PF03870">
    <property type="entry name" value="RNA_pol_Rpb8"/>
    <property type="match status" value="1"/>
</dbReference>
<dbReference type="AlphaFoldDB" id="A0A0C3QSD0"/>
<dbReference type="Proteomes" id="UP000054248">
    <property type="component" value="Unassembled WGS sequence"/>
</dbReference>
<organism evidence="5 6">
    <name type="scientific">Tulasnella calospora MUT 4182</name>
    <dbReference type="NCBI Taxonomy" id="1051891"/>
    <lineage>
        <taxon>Eukaryota</taxon>
        <taxon>Fungi</taxon>
        <taxon>Dikarya</taxon>
        <taxon>Basidiomycota</taxon>
        <taxon>Agaricomycotina</taxon>
        <taxon>Agaricomycetes</taxon>
        <taxon>Cantharellales</taxon>
        <taxon>Tulasnellaceae</taxon>
        <taxon>Tulasnella</taxon>
    </lineage>
</organism>